<keyword evidence="3" id="KW-1185">Reference proteome</keyword>
<dbReference type="WBParaSite" id="Minc3s00685g16056">
    <property type="protein sequence ID" value="Minc3s00685g16056"/>
    <property type="gene ID" value="Minc3s00685g16056"/>
</dbReference>
<evidence type="ECO:0000313" key="3">
    <source>
        <dbReference type="Proteomes" id="UP000887563"/>
    </source>
</evidence>
<sequence>MNSKHRLICRIGEPNHIAENASKVPKDQVEDHDCKANIFSTCSRSRPVTDSNGMKKASFECKDSSNTGRRSLNPCISHGRLRIRRTLAFSLAAGRRRLLEDERAVVVDLPRLALTCGLAAVMIGFMSVEFVCHLR</sequence>
<proteinExistence type="predicted"/>
<feature type="transmembrane region" description="Helical" evidence="2">
    <location>
        <begin position="112"/>
        <end position="132"/>
    </location>
</feature>
<dbReference type="Proteomes" id="UP000887563">
    <property type="component" value="Unplaced"/>
</dbReference>
<keyword evidence="2" id="KW-0472">Membrane</keyword>
<feature type="region of interest" description="Disordered" evidence="1">
    <location>
        <begin position="45"/>
        <end position="65"/>
    </location>
</feature>
<evidence type="ECO:0000256" key="1">
    <source>
        <dbReference type="SAM" id="MobiDB-lite"/>
    </source>
</evidence>
<organism evidence="3 4">
    <name type="scientific">Meloidogyne incognita</name>
    <name type="common">Southern root-knot nematode worm</name>
    <name type="synonym">Oxyuris incognita</name>
    <dbReference type="NCBI Taxonomy" id="6306"/>
    <lineage>
        <taxon>Eukaryota</taxon>
        <taxon>Metazoa</taxon>
        <taxon>Ecdysozoa</taxon>
        <taxon>Nematoda</taxon>
        <taxon>Chromadorea</taxon>
        <taxon>Rhabditida</taxon>
        <taxon>Tylenchina</taxon>
        <taxon>Tylenchomorpha</taxon>
        <taxon>Tylenchoidea</taxon>
        <taxon>Meloidogynidae</taxon>
        <taxon>Meloidogyninae</taxon>
        <taxon>Meloidogyne</taxon>
        <taxon>Meloidogyne incognita group</taxon>
    </lineage>
</organism>
<reference evidence="4" key="1">
    <citation type="submission" date="2022-11" db="UniProtKB">
        <authorList>
            <consortium name="WormBaseParasite"/>
        </authorList>
    </citation>
    <scope>IDENTIFICATION</scope>
</reference>
<evidence type="ECO:0000256" key="2">
    <source>
        <dbReference type="SAM" id="Phobius"/>
    </source>
</evidence>
<dbReference type="AlphaFoldDB" id="A0A914LPX6"/>
<keyword evidence="2" id="KW-0812">Transmembrane</keyword>
<name>A0A914LPX6_MELIC</name>
<keyword evidence="2" id="KW-1133">Transmembrane helix</keyword>
<protein>
    <submittedName>
        <fullName evidence="4">Uncharacterized protein</fullName>
    </submittedName>
</protein>
<accession>A0A914LPX6</accession>
<evidence type="ECO:0000313" key="4">
    <source>
        <dbReference type="WBParaSite" id="Minc3s00685g16056"/>
    </source>
</evidence>